<dbReference type="RefSeq" id="WP_078831412.1">
    <property type="nucleotide sequence ID" value="NZ_FUWH01000005.1"/>
</dbReference>
<evidence type="ECO:0000313" key="1">
    <source>
        <dbReference type="EMBL" id="SJZ84906.1"/>
    </source>
</evidence>
<sequence length="242" mass="27304">MKTAEKIAKVIGGLPEGRVFTYQDLGVRTTEYAAAAKALGRLVMSGNLRRAKTGMFYKAQKTVFGELQPAEEQLLRPYLFERNKRVAYITGTALYNRMGLTTQVPRIIRIASRGKRVIAKAGNLRIQAVKSYVEVTDDNYYLLETLDAMKDFKTIPDTNKESMIIILKKRIAELKKQDLNRIACIALEYPPRVRAFLGALLEVMELVPLQQKELKATLNPLSAYQFGIGKGLLPTADNWNIY</sequence>
<dbReference type="Proteomes" id="UP000190888">
    <property type="component" value="Unassembled WGS sequence"/>
</dbReference>
<gene>
    <name evidence="1" type="ORF">SAMN04488132_10580</name>
</gene>
<dbReference type="InterPro" id="IPR045738">
    <property type="entry name" value="DUF6088"/>
</dbReference>
<evidence type="ECO:0000313" key="2">
    <source>
        <dbReference type="Proteomes" id="UP000190888"/>
    </source>
</evidence>
<accession>A0A1T4P0Y8</accession>
<proteinExistence type="predicted"/>
<dbReference type="STRING" id="413434.SAMN04488132_10580"/>
<dbReference type="OrthoDB" id="9798200at2"/>
<dbReference type="AlphaFoldDB" id="A0A1T4P0Y8"/>
<protein>
    <recommendedName>
        <fullName evidence="3">Transcriptional regulator, AbiEi antitoxin, Type IV TA system</fullName>
    </recommendedName>
</protein>
<name>A0A1T4P0Y8_9BACT</name>
<reference evidence="1 2" key="1">
    <citation type="submission" date="2017-02" db="EMBL/GenBank/DDBJ databases">
        <authorList>
            <person name="Peterson S.W."/>
        </authorList>
    </citation>
    <scope>NUCLEOTIDE SEQUENCE [LARGE SCALE GENOMIC DNA]</scope>
    <source>
        <strain evidence="1 2">DSM 22335</strain>
    </source>
</reference>
<keyword evidence="2" id="KW-1185">Reference proteome</keyword>
<organism evidence="1 2">
    <name type="scientific">Sediminibacterium ginsengisoli</name>
    <dbReference type="NCBI Taxonomy" id="413434"/>
    <lineage>
        <taxon>Bacteria</taxon>
        <taxon>Pseudomonadati</taxon>
        <taxon>Bacteroidota</taxon>
        <taxon>Chitinophagia</taxon>
        <taxon>Chitinophagales</taxon>
        <taxon>Chitinophagaceae</taxon>
        <taxon>Sediminibacterium</taxon>
    </lineage>
</organism>
<dbReference type="EMBL" id="FUWH01000005">
    <property type="protein sequence ID" value="SJZ84906.1"/>
    <property type="molecule type" value="Genomic_DNA"/>
</dbReference>
<dbReference type="Pfam" id="PF19570">
    <property type="entry name" value="DUF6088"/>
    <property type="match status" value="1"/>
</dbReference>
<evidence type="ECO:0008006" key="3">
    <source>
        <dbReference type="Google" id="ProtNLM"/>
    </source>
</evidence>